<dbReference type="PROSITE" id="PS50096">
    <property type="entry name" value="IQ"/>
    <property type="match status" value="4"/>
</dbReference>
<dbReference type="InterPro" id="IPR000048">
    <property type="entry name" value="IQ_motif_EF-hand-BS"/>
</dbReference>
<comment type="caution">
    <text evidence="1">The sequence shown here is derived from an EMBL/GenBank/DDBJ whole genome shotgun (WGS) entry which is preliminary data.</text>
</comment>
<dbReference type="GO" id="GO:1903479">
    <property type="term" value="P:mitotic actomyosin contractile ring assembly actin filament organization"/>
    <property type="evidence" value="ECO:0007669"/>
    <property type="project" value="TreeGrafter"/>
</dbReference>
<dbReference type="Pfam" id="PF00612">
    <property type="entry name" value="IQ"/>
    <property type="match status" value="4"/>
</dbReference>
<dbReference type="AlphaFoldDB" id="A0A2G8LG67"/>
<dbReference type="GO" id="GO:0005516">
    <property type="term" value="F:calmodulin binding"/>
    <property type="evidence" value="ECO:0007669"/>
    <property type="project" value="TreeGrafter"/>
</dbReference>
<dbReference type="EMBL" id="MRZV01000088">
    <property type="protein sequence ID" value="PIK59237.1"/>
    <property type="molecule type" value="Genomic_DNA"/>
</dbReference>
<dbReference type="GO" id="GO:0005096">
    <property type="term" value="F:GTPase activator activity"/>
    <property type="evidence" value="ECO:0007669"/>
    <property type="project" value="TreeGrafter"/>
</dbReference>
<proteinExistence type="predicted"/>
<accession>A0A2G8LG67</accession>
<dbReference type="SMART" id="SM00015">
    <property type="entry name" value="IQ"/>
    <property type="match status" value="4"/>
</dbReference>
<dbReference type="InterPro" id="IPR008936">
    <property type="entry name" value="Rho_GTPase_activation_prot"/>
</dbReference>
<gene>
    <name evidence="1" type="ORF">BSL78_03821</name>
</gene>
<dbReference type="InterPro" id="IPR027417">
    <property type="entry name" value="P-loop_NTPase"/>
</dbReference>
<keyword evidence="2" id="KW-1185">Reference proteome</keyword>
<dbReference type="STRING" id="307972.A0A2G8LG67"/>
<dbReference type="Proteomes" id="UP000230750">
    <property type="component" value="Unassembled WGS sequence"/>
</dbReference>
<sequence length="584" mass="66275">MDLNHEQLCDAVKVLSAVSRINSAVDAGEPSETVNQLLQVEACIGDVDQEESVAQRYQESLETAKRRKEGQDFVSQEGIQQVVDEVNAKVKEEHDRILAVAQINESVDKESVSETLESLQMPQAQLKNVEDDNAVLYQLELKAAKTAKAESSEDEAAVLWLDEIQETVDQSNKKASDANKLAVAMASVNELVDGDDKDALVEALKSSDISLMSLSSECALEYQEELKLAKQEKAKVRFTKVTWFGRVHGASGGGGANRDPDSAWIEPENFEASNNQLTKEDIQAVVSKTTASYNRALLFQANEPHIIQLQAQVRGMLVRKRFQERKNFLTEQLPAIIKIQSWYKGYKQRQAYKTRMEYLHNQLPLIIRLQAMSRMWQARSKYRARLKHFSDNVNAVVKLQAFWRSQKARNDYFVLKLQELRGKVVKQIRSNQKLEQDLNLMDIKIGLLIKNRIPCSYSGLKALSKDKREMLEGYQNLLYLLQTNPNYLAKLIFAMPQSKTTKFMESVILTLYNYAANQREEYLLLKLFKTALQEEIKSTCLTYVICFHGDVIDIKMPFLALAKTNFTLEPSMCCSFVIAIGSNG</sequence>
<dbReference type="PANTHER" id="PTHR14149:SF14">
    <property type="entry name" value="CALPONIN-HOMOLOGY (CH) DOMAIN-CONTAINING PROTEIN"/>
    <property type="match status" value="1"/>
</dbReference>
<dbReference type="SUPFAM" id="SSF52540">
    <property type="entry name" value="P-loop containing nucleoside triphosphate hydrolases"/>
    <property type="match status" value="1"/>
</dbReference>
<dbReference type="SUPFAM" id="SSF48350">
    <property type="entry name" value="GTPase activation domain, GAP"/>
    <property type="match status" value="1"/>
</dbReference>
<organism evidence="1 2">
    <name type="scientific">Stichopus japonicus</name>
    <name type="common">Sea cucumber</name>
    <dbReference type="NCBI Taxonomy" id="307972"/>
    <lineage>
        <taxon>Eukaryota</taxon>
        <taxon>Metazoa</taxon>
        <taxon>Echinodermata</taxon>
        <taxon>Eleutherozoa</taxon>
        <taxon>Echinozoa</taxon>
        <taxon>Holothuroidea</taxon>
        <taxon>Aspidochirotacea</taxon>
        <taxon>Aspidochirotida</taxon>
        <taxon>Stichopodidae</taxon>
        <taxon>Apostichopus</taxon>
    </lineage>
</organism>
<dbReference type="Gene3D" id="1.10.506.10">
    <property type="entry name" value="GTPase Activation - p120gap, domain 1"/>
    <property type="match status" value="1"/>
</dbReference>
<dbReference type="PANTHER" id="PTHR14149">
    <property type="entry name" value="RAS GTPASE-ACTIVATING PROTEIN WITH IQ MOTIF"/>
    <property type="match status" value="1"/>
</dbReference>
<dbReference type="OrthoDB" id="775356at2759"/>
<evidence type="ECO:0000313" key="1">
    <source>
        <dbReference type="EMBL" id="PIK59237.1"/>
    </source>
</evidence>
<dbReference type="GO" id="GO:0005938">
    <property type="term" value="C:cell cortex"/>
    <property type="evidence" value="ECO:0007669"/>
    <property type="project" value="TreeGrafter"/>
</dbReference>
<dbReference type="Gene3D" id="1.20.5.190">
    <property type="match status" value="2"/>
</dbReference>
<reference evidence="1 2" key="1">
    <citation type="journal article" date="2017" name="PLoS Biol.">
        <title>The sea cucumber genome provides insights into morphological evolution and visceral regeneration.</title>
        <authorList>
            <person name="Zhang X."/>
            <person name="Sun L."/>
            <person name="Yuan J."/>
            <person name="Sun Y."/>
            <person name="Gao Y."/>
            <person name="Zhang L."/>
            <person name="Li S."/>
            <person name="Dai H."/>
            <person name="Hamel J.F."/>
            <person name="Liu C."/>
            <person name="Yu Y."/>
            <person name="Liu S."/>
            <person name="Lin W."/>
            <person name="Guo K."/>
            <person name="Jin S."/>
            <person name="Xu P."/>
            <person name="Storey K.B."/>
            <person name="Huan P."/>
            <person name="Zhang T."/>
            <person name="Zhou Y."/>
            <person name="Zhang J."/>
            <person name="Lin C."/>
            <person name="Li X."/>
            <person name="Xing L."/>
            <person name="Huo D."/>
            <person name="Sun M."/>
            <person name="Wang L."/>
            <person name="Mercier A."/>
            <person name="Li F."/>
            <person name="Yang H."/>
            <person name="Xiang J."/>
        </authorList>
    </citation>
    <scope>NUCLEOTIDE SEQUENCE [LARGE SCALE GENOMIC DNA]</scope>
    <source>
        <strain evidence="1">Shaxun</strain>
        <tissue evidence="1">Muscle</tissue>
    </source>
</reference>
<evidence type="ECO:0000313" key="2">
    <source>
        <dbReference type="Proteomes" id="UP000230750"/>
    </source>
</evidence>
<dbReference type="GO" id="GO:0051015">
    <property type="term" value="F:actin filament binding"/>
    <property type="evidence" value="ECO:0007669"/>
    <property type="project" value="TreeGrafter"/>
</dbReference>
<name>A0A2G8LG67_STIJA</name>
<protein>
    <submittedName>
        <fullName evidence="1">Putative ras GTPase-activating-like protein IQGAP1</fullName>
    </submittedName>
</protein>